<keyword evidence="2" id="KW-1133">Transmembrane helix</keyword>
<feature type="transmembrane region" description="Helical" evidence="2">
    <location>
        <begin position="20"/>
        <end position="36"/>
    </location>
</feature>
<protein>
    <recommendedName>
        <fullName evidence="3">VWFA domain-containing protein</fullName>
    </recommendedName>
</protein>
<keyword evidence="2" id="KW-0812">Transmembrane</keyword>
<dbReference type="EMBL" id="LVHF01000029">
    <property type="protein sequence ID" value="OAN13295.1"/>
    <property type="molecule type" value="Genomic_DNA"/>
</dbReference>
<organism evidence="4 5">
    <name type="scientific">Photobacterium jeanii</name>
    <dbReference type="NCBI Taxonomy" id="858640"/>
    <lineage>
        <taxon>Bacteria</taxon>
        <taxon>Pseudomonadati</taxon>
        <taxon>Pseudomonadota</taxon>
        <taxon>Gammaproteobacteria</taxon>
        <taxon>Vibrionales</taxon>
        <taxon>Vibrionaceae</taxon>
        <taxon>Photobacterium</taxon>
    </lineage>
</organism>
<keyword evidence="5" id="KW-1185">Reference proteome</keyword>
<comment type="caution">
    <text evidence="4">The sequence shown here is derived from an EMBL/GenBank/DDBJ whole genome shotgun (WGS) entry which is preliminary data.</text>
</comment>
<dbReference type="InterPro" id="IPR050768">
    <property type="entry name" value="UPF0353/GerABKA_families"/>
</dbReference>
<accession>A0A178K8K7</accession>
<evidence type="ECO:0000259" key="3">
    <source>
        <dbReference type="PROSITE" id="PS50234"/>
    </source>
</evidence>
<dbReference type="Proteomes" id="UP000078503">
    <property type="component" value="Unassembled WGS sequence"/>
</dbReference>
<feature type="domain" description="VWFA" evidence="3">
    <location>
        <begin position="101"/>
        <end position="280"/>
    </location>
</feature>
<name>A0A178K8K7_9GAMM</name>
<evidence type="ECO:0000256" key="2">
    <source>
        <dbReference type="SAM" id="Phobius"/>
    </source>
</evidence>
<dbReference type="SUPFAM" id="SSF53300">
    <property type="entry name" value="vWA-like"/>
    <property type="match status" value="1"/>
</dbReference>
<evidence type="ECO:0000313" key="5">
    <source>
        <dbReference type="Proteomes" id="UP000078503"/>
    </source>
</evidence>
<evidence type="ECO:0000256" key="1">
    <source>
        <dbReference type="SAM" id="MobiDB-lite"/>
    </source>
</evidence>
<feature type="region of interest" description="Disordered" evidence="1">
    <location>
        <begin position="507"/>
        <end position="536"/>
    </location>
</feature>
<dbReference type="Gene3D" id="3.40.50.410">
    <property type="entry name" value="von Willebrand factor, type A domain"/>
    <property type="match status" value="1"/>
</dbReference>
<dbReference type="Pfam" id="PF13519">
    <property type="entry name" value="VWA_2"/>
    <property type="match status" value="1"/>
</dbReference>
<dbReference type="InterPro" id="IPR002035">
    <property type="entry name" value="VWF_A"/>
</dbReference>
<proteinExistence type="predicted"/>
<dbReference type="PANTHER" id="PTHR22550:SF14">
    <property type="entry name" value="VWFA DOMAIN-CONTAINING PROTEIN"/>
    <property type="match status" value="1"/>
</dbReference>
<reference evidence="4 5" key="1">
    <citation type="submission" date="2016-03" db="EMBL/GenBank/DDBJ databases">
        <title>Photobacterium proteolyticum sp. nov. a protease producing bacterium isolated from ocean sediments of Laizhou Bay.</title>
        <authorList>
            <person name="Li Y."/>
        </authorList>
    </citation>
    <scope>NUCLEOTIDE SEQUENCE [LARGE SCALE GENOMIC DNA]</scope>
    <source>
        <strain evidence="4 5">R-40508</strain>
    </source>
</reference>
<dbReference type="RefSeq" id="WP_068333713.1">
    <property type="nucleotide sequence ID" value="NZ_LVHF01000029.1"/>
</dbReference>
<evidence type="ECO:0000313" key="4">
    <source>
        <dbReference type="EMBL" id="OAN13295.1"/>
    </source>
</evidence>
<dbReference type="OrthoDB" id="9807628at2"/>
<dbReference type="STRING" id="858640.A3K86_16715"/>
<dbReference type="AlphaFoldDB" id="A0A178K8K7"/>
<dbReference type="PANTHER" id="PTHR22550">
    <property type="entry name" value="SPORE GERMINATION PROTEIN"/>
    <property type="match status" value="1"/>
</dbReference>
<sequence>MTDPMFWQQLLTSFHFIRPWWLLALLPLAATVYWRWQLDEASTWQQVLPKHLRDALTIGDKGWKKQLPLKVLTVLMVLAIVVCAGPSWQREASPFGEDKATMLVVMDASESMLEKDVAPSRLTRAKQKVRDLLALRQGGKTGLVVYSGSAHTAMPPTQDSAVFTPFLAAIEPSLMPEAGKSAEQALPLISTLLKDEVAGSVLLITDGVNPSTIDTFSAYFATSPHQLLVLAMGNNDVVSHQPFDLKALQTLADQADGKLVTVSVDSSDVQTLNRYVERHMQLNNESAMPWKDMGYYLLIPITIILLLWFRKGWLVQWCLAPCCLVSSYLAASILLSLPFSAPVSAQTVHTTAAPTQTVEAQEITAWDKVSAWWLDLWLTPDQQGQYYFNQQEYLKAAQHFVDPLRKGVAYYYGAEYQLAHSAFLQVGKVPVAAEGGSTAQQAQILQKQGRELGLFNAANALARQREYLAARDMFLQLSQHAQTAEIRQQAQHNYGVIQGIVEEINRTSESQSGTTDGPEESFELGDKPQTADGAEEQVSSAMMVRETLNANEILGSDELADKWLRRVEADPKYFLRAKFQLQRIEQGDRNE</sequence>
<keyword evidence="2" id="KW-0472">Membrane</keyword>
<feature type="transmembrane region" description="Helical" evidence="2">
    <location>
        <begin position="71"/>
        <end position="88"/>
    </location>
</feature>
<dbReference type="InterPro" id="IPR036465">
    <property type="entry name" value="vWFA_dom_sf"/>
</dbReference>
<dbReference type="PROSITE" id="PS50234">
    <property type="entry name" value="VWFA"/>
    <property type="match status" value="1"/>
</dbReference>
<gene>
    <name evidence="4" type="ORF">A3K86_16715</name>
</gene>